<evidence type="ECO:0000256" key="3">
    <source>
        <dbReference type="ARBA" id="ARBA00022692"/>
    </source>
</evidence>
<organism evidence="8 9">
    <name type="scientific">Paenibacillus residui</name>
    <dbReference type="NCBI Taxonomy" id="629724"/>
    <lineage>
        <taxon>Bacteria</taxon>
        <taxon>Bacillati</taxon>
        <taxon>Bacillota</taxon>
        <taxon>Bacilli</taxon>
        <taxon>Bacillales</taxon>
        <taxon>Paenibacillaceae</taxon>
        <taxon>Paenibacillus</taxon>
    </lineage>
</organism>
<evidence type="ECO:0000256" key="6">
    <source>
        <dbReference type="SAM" id="Phobius"/>
    </source>
</evidence>
<evidence type="ECO:0000256" key="5">
    <source>
        <dbReference type="ARBA" id="ARBA00023136"/>
    </source>
</evidence>
<dbReference type="CDD" id="cd17478">
    <property type="entry name" value="MFS_FsR"/>
    <property type="match status" value="1"/>
</dbReference>
<reference evidence="9" key="1">
    <citation type="journal article" date="2019" name="Int. J. Syst. Evol. Microbiol.">
        <title>The Global Catalogue of Microorganisms (GCM) 10K type strain sequencing project: providing services to taxonomists for standard genome sequencing and annotation.</title>
        <authorList>
            <consortium name="The Broad Institute Genomics Platform"/>
            <consortium name="The Broad Institute Genome Sequencing Center for Infectious Disease"/>
            <person name="Wu L."/>
            <person name="Ma J."/>
        </authorList>
    </citation>
    <scope>NUCLEOTIDE SEQUENCE [LARGE SCALE GENOMIC DNA]</scope>
    <source>
        <strain evidence="9">CCUG 57263</strain>
    </source>
</reference>
<protein>
    <submittedName>
        <fullName evidence="8">MFS transporter</fullName>
    </submittedName>
</protein>
<keyword evidence="5 6" id="KW-0472">Membrane</keyword>
<dbReference type="InterPro" id="IPR005829">
    <property type="entry name" value="Sugar_transporter_CS"/>
</dbReference>
<gene>
    <name evidence="8" type="ORF">ACFQ03_19635</name>
</gene>
<evidence type="ECO:0000256" key="4">
    <source>
        <dbReference type="ARBA" id="ARBA00022989"/>
    </source>
</evidence>
<dbReference type="PANTHER" id="PTHR43129">
    <property type="entry name" value="FOSMIDOMYCIN RESISTANCE PROTEIN"/>
    <property type="match status" value="1"/>
</dbReference>
<feature type="transmembrane region" description="Helical" evidence="6">
    <location>
        <begin position="135"/>
        <end position="157"/>
    </location>
</feature>
<dbReference type="SUPFAM" id="SSF103473">
    <property type="entry name" value="MFS general substrate transporter"/>
    <property type="match status" value="1"/>
</dbReference>
<keyword evidence="4 6" id="KW-1133">Transmembrane helix</keyword>
<dbReference type="Proteomes" id="UP001597120">
    <property type="component" value="Unassembled WGS sequence"/>
</dbReference>
<comment type="subcellular location">
    <subcellularLocation>
        <location evidence="1">Cell membrane</location>
        <topology evidence="1">Multi-pass membrane protein</topology>
    </subcellularLocation>
</comment>
<dbReference type="EMBL" id="JBHTIU010000079">
    <property type="protein sequence ID" value="MFD0871353.1"/>
    <property type="molecule type" value="Genomic_DNA"/>
</dbReference>
<feature type="transmembrane region" description="Helical" evidence="6">
    <location>
        <begin position="252"/>
        <end position="270"/>
    </location>
</feature>
<feature type="transmembrane region" description="Helical" evidence="6">
    <location>
        <begin position="41"/>
        <end position="63"/>
    </location>
</feature>
<dbReference type="InterPro" id="IPR011701">
    <property type="entry name" value="MFS"/>
</dbReference>
<evidence type="ECO:0000256" key="1">
    <source>
        <dbReference type="ARBA" id="ARBA00004651"/>
    </source>
</evidence>
<accession>A0ABW3DGA9</accession>
<feature type="transmembrane region" description="Helical" evidence="6">
    <location>
        <begin position="367"/>
        <end position="386"/>
    </location>
</feature>
<evidence type="ECO:0000259" key="7">
    <source>
        <dbReference type="PROSITE" id="PS50850"/>
    </source>
</evidence>
<dbReference type="Pfam" id="PF07690">
    <property type="entry name" value="MFS_1"/>
    <property type="match status" value="1"/>
</dbReference>
<dbReference type="InterPro" id="IPR020846">
    <property type="entry name" value="MFS_dom"/>
</dbReference>
<feature type="transmembrane region" description="Helical" evidence="6">
    <location>
        <begin position="306"/>
        <end position="327"/>
    </location>
</feature>
<dbReference type="Gene3D" id="1.20.1250.20">
    <property type="entry name" value="MFS general substrate transporter like domains"/>
    <property type="match status" value="2"/>
</dbReference>
<evidence type="ECO:0000256" key="2">
    <source>
        <dbReference type="ARBA" id="ARBA00022448"/>
    </source>
</evidence>
<proteinExistence type="predicted"/>
<name>A0ABW3DGA9_9BACL</name>
<feature type="transmembrane region" description="Helical" evidence="6">
    <location>
        <begin position="212"/>
        <end position="232"/>
    </location>
</feature>
<dbReference type="InterPro" id="IPR036259">
    <property type="entry name" value="MFS_trans_sf"/>
</dbReference>
<keyword evidence="2" id="KW-0813">Transport</keyword>
<keyword evidence="3 6" id="KW-0812">Transmembrane</keyword>
<dbReference type="PANTHER" id="PTHR43129:SF1">
    <property type="entry name" value="FOSMIDOMYCIN RESISTANCE PROTEIN"/>
    <property type="match status" value="1"/>
</dbReference>
<feature type="transmembrane region" description="Helical" evidence="6">
    <location>
        <begin position="75"/>
        <end position="94"/>
    </location>
</feature>
<evidence type="ECO:0000313" key="9">
    <source>
        <dbReference type="Proteomes" id="UP001597120"/>
    </source>
</evidence>
<feature type="transmembrane region" description="Helical" evidence="6">
    <location>
        <begin position="339"/>
        <end position="361"/>
    </location>
</feature>
<dbReference type="PROSITE" id="PS50850">
    <property type="entry name" value="MFS"/>
    <property type="match status" value="1"/>
</dbReference>
<feature type="transmembrane region" description="Helical" evidence="6">
    <location>
        <begin position="100"/>
        <end position="123"/>
    </location>
</feature>
<sequence>MNKKETLYPILLAVSLVHLINDSLQAVIPASYPILRDTLGLSYTQLGVITFILYFSSSVMQPVVGMYSDKRPSPLLLPIGMAIALLGMLCLAVSPGYLAVLGSVILVGAASAMFHPEGARIAYLAAGNRRGLAQSIFQVGGNTGSALAPVMTALIFYPFGQLGALWFTLVAAIGVVIQLKLAGWYRGYLSDSGRKIESKVNQHTDKGHWKHVRLAVGIIILIVFLRSWYGAGLSNYFVFYLMEKFRISIPEAQWYIFVYVGAGIAGTFLGGPLSDRIGRKRVILLSLLGASPFAILLPYANELWAYPLLFILGLVNHSSFSVTVVYVQELVPGQVGTVSGLITGLAFGMGAIGAVAIGGLIDLTDLTLVILCSSFLPLFGILGLLLPSDSKNRDRPQRAEVGQ</sequence>
<comment type="caution">
    <text evidence="8">The sequence shown here is derived from an EMBL/GenBank/DDBJ whole genome shotgun (WGS) entry which is preliminary data.</text>
</comment>
<feature type="transmembrane region" description="Helical" evidence="6">
    <location>
        <begin position="282"/>
        <end position="300"/>
    </location>
</feature>
<feature type="domain" description="Major facilitator superfamily (MFS) profile" evidence="7">
    <location>
        <begin position="10"/>
        <end position="391"/>
    </location>
</feature>
<feature type="transmembrane region" description="Helical" evidence="6">
    <location>
        <begin position="163"/>
        <end position="185"/>
    </location>
</feature>
<keyword evidence="9" id="KW-1185">Reference proteome</keyword>
<dbReference type="RefSeq" id="WP_379290355.1">
    <property type="nucleotide sequence ID" value="NZ_JBHTIU010000079.1"/>
</dbReference>
<dbReference type="PROSITE" id="PS00216">
    <property type="entry name" value="SUGAR_TRANSPORT_1"/>
    <property type="match status" value="1"/>
</dbReference>
<evidence type="ECO:0000313" key="8">
    <source>
        <dbReference type="EMBL" id="MFD0871353.1"/>
    </source>
</evidence>